<dbReference type="EMBL" id="BAAASZ010000030">
    <property type="protein sequence ID" value="GAA2454609.1"/>
    <property type="molecule type" value="Genomic_DNA"/>
</dbReference>
<evidence type="ECO:0000313" key="3">
    <source>
        <dbReference type="Proteomes" id="UP001501638"/>
    </source>
</evidence>
<feature type="region of interest" description="Disordered" evidence="1">
    <location>
        <begin position="1"/>
        <end position="79"/>
    </location>
</feature>
<evidence type="ECO:0000313" key="2">
    <source>
        <dbReference type="EMBL" id="GAA2454609.1"/>
    </source>
</evidence>
<dbReference type="Proteomes" id="UP001501638">
    <property type="component" value="Unassembled WGS sequence"/>
</dbReference>
<comment type="caution">
    <text evidence="2">The sequence shown here is derived from an EMBL/GenBank/DDBJ whole genome shotgun (WGS) entry which is preliminary data.</text>
</comment>
<protein>
    <submittedName>
        <fullName evidence="2">Uncharacterized protein</fullName>
    </submittedName>
</protein>
<accession>A0ABN3KBB9</accession>
<feature type="compositionally biased region" description="Basic and acidic residues" evidence="1">
    <location>
        <begin position="49"/>
        <end position="70"/>
    </location>
</feature>
<sequence length="109" mass="11578">MGGADRGRPRRRPHAAVGERGKTIGRAAATGLPECGERFRHAAPAAEQRTGRGRGDPRPAPPDHRAERQPGKKARSTAVTTCSATAILVAALSPARQTTRNSQQRPPFP</sequence>
<reference evidence="2 3" key="1">
    <citation type="journal article" date="2019" name="Int. J. Syst. Evol. Microbiol.">
        <title>The Global Catalogue of Microorganisms (GCM) 10K type strain sequencing project: providing services to taxonomists for standard genome sequencing and annotation.</title>
        <authorList>
            <consortium name="The Broad Institute Genomics Platform"/>
            <consortium name="The Broad Institute Genome Sequencing Center for Infectious Disease"/>
            <person name="Wu L."/>
            <person name="Ma J."/>
        </authorList>
    </citation>
    <scope>NUCLEOTIDE SEQUENCE [LARGE SCALE GENOMIC DNA]</scope>
    <source>
        <strain evidence="2 3">JCM 6305</strain>
    </source>
</reference>
<name>A0ABN3KBB9_9ACTN</name>
<evidence type="ECO:0000256" key="1">
    <source>
        <dbReference type="SAM" id="MobiDB-lite"/>
    </source>
</evidence>
<proteinExistence type="predicted"/>
<keyword evidence="3" id="KW-1185">Reference proteome</keyword>
<gene>
    <name evidence="2" type="ORF">GCM10010405_43060</name>
</gene>
<organism evidence="2 3">
    <name type="scientific">Streptomyces macrosporus</name>
    <dbReference type="NCBI Taxonomy" id="44032"/>
    <lineage>
        <taxon>Bacteria</taxon>
        <taxon>Bacillati</taxon>
        <taxon>Actinomycetota</taxon>
        <taxon>Actinomycetes</taxon>
        <taxon>Kitasatosporales</taxon>
        <taxon>Streptomycetaceae</taxon>
        <taxon>Streptomyces</taxon>
    </lineage>
</organism>